<name>A0ABY5M2J6_9CYAN</name>
<evidence type="ECO:0000313" key="1">
    <source>
        <dbReference type="EMBL" id="UUO17128.1"/>
    </source>
</evidence>
<gene>
    <name evidence="1" type="ORF">NG743_09095</name>
</gene>
<dbReference type="RefSeq" id="WP_257121882.1">
    <property type="nucleotide sequence ID" value="NZ_CP099464.1"/>
</dbReference>
<accession>A0ABY5M2J6</accession>
<proteinExistence type="predicted"/>
<evidence type="ECO:0000313" key="2">
    <source>
        <dbReference type="Proteomes" id="UP001057561"/>
    </source>
</evidence>
<keyword evidence="2" id="KW-1185">Reference proteome</keyword>
<reference evidence="1" key="1">
    <citation type="submission" date="2022-06" db="EMBL/GenBank/DDBJ databases">
        <title>Nostosin G and Spiroidesin B from the Cyanobacterium Dolichospermum sp. NIES-1697.</title>
        <authorList>
            <person name="Phan C.-S."/>
            <person name="Mehjabin J.J."/>
            <person name="Anas A.R.J."/>
            <person name="Hayasaka M."/>
            <person name="Onoki R."/>
            <person name="Wang J."/>
            <person name="Umezawa T."/>
            <person name="Washio K."/>
            <person name="Morikawa M."/>
            <person name="Okino T."/>
        </authorList>
    </citation>
    <scope>NUCLEOTIDE SEQUENCE</scope>
    <source>
        <strain evidence="1">NIES-1697</strain>
    </source>
</reference>
<dbReference type="Proteomes" id="UP001057561">
    <property type="component" value="Chromosome"/>
</dbReference>
<dbReference type="EMBL" id="CP099464">
    <property type="protein sequence ID" value="UUO17128.1"/>
    <property type="molecule type" value="Genomic_DNA"/>
</dbReference>
<protein>
    <submittedName>
        <fullName evidence="1">Uncharacterized protein</fullName>
    </submittedName>
</protein>
<organism evidence="1 2">
    <name type="scientific">Dolichospermum heterosporum TAC447</name>
    <dbReference type="NCBI Taxonomy" id="747523"/>
    <lineage>
        <taxon>Bacteria</taxon>
        <taxon>Bacillati</taxon>
        <taxon>Cyanobacteriota</taxon>
        <taxon>Cyanophyceae</taxon>
        <taxon>Nostocales</taxon>
        <taxon>Aphanizomenonaceae</taxon>
        <taxon>Dolichospermum</taxon>
        <taxon>Dolichospermum heterosporum</taxon>
    </lineage>
</organism>
<sequence>MRTKKIQNFIKDLETNFQPNILQLKKLTNKIDTLDTAIANKNSQMAMRTSNQITFIIAEMNKNSPEKIPVEVTLLNYYERELEIWIPTENKHWLGKTAKNINHTWLSVRPLVLAHGNTKEVHKFDMLIATLDRASLSNDYTQITTLLQEEQDNLEKVFQ</sequence>